<feature type="region of interest" description="Disordered" evidence="1">
    <location>
        <begin position="1"/>
        <end position="20"/>
    </location>
</feature>
<evidence type="ECO:0000313" key="6">
    <source>
        <dbReference type="Proteomes" id="UP000202279"/>
    </source>
</evidence>
<dbReference type="GO" id="GO:0000271">
    <property type="term" value="P:polysaccharide biosynthetic process"/>
    <property type="evidence" value="ECO:0007669"/>
    <property type="project" value="TreeGrafter"/>
</dbReference>
<dbReference type="GO" id="GO:0016020">
    <property type="term" value="C:membrane"/>
    <property type="evidence" value="ECO:0007669"/>
    <property type="project" value="TreeGrafter"/>
</dbReference>
<reference evidence="6" key="1">
    <citation type="submission" date="2016-03" db="EMBL/GenBank/DDBJ databases">
        <authorList>
            <person name="Ploux O."/>
        </authorList>
    </citation>
    <scope>NUCLEOTIDE SEQUENCE [LARGE SCALE GENOMIC DNA]</scope>
</reference>
<dbReference type="GeneID" id="28802875"/>
<feature type="transmembrane region" description="Helical" evidence="2">
    <location>
        <begin position="315"/>
        <end position="339"/>
    </location>
</feature>
<evidence type="ECO:0000259" key="3">
    <source>
        <dbReference type="Pfam" id="PF01757"/>
    </source>
</evidence>
<feature type="transmembrane region" description="Helical" evidence="2">
    <location>
        <begin position="223"/>
        <end position="245"/>
    </location>
</feature>
<sequence length="708" mass="76972">MTITAERGHQSTPDRPASRPSHIRLDLQGMRAVAVLAVFADHLFGWPSGGFVGVDVFFVLSGFFITGVLIRERTRTGKISFRKFYAHRARRIIPSAMLVILATVIASYILLTATRAKSTFIDGLWATIFLSNWRFERVGTDYFAEGLPPSPLQHYWSLSIEEQFYFVWPILLLGLFALTRRYSNPRQRYGAKRQAWLASVMALICVASFAWACVQSASEPTAAYFSTFTRIWELGLGALIAISVPMLSRIPNSIRPALSYIGLAGVAVSLFVITPTSVFPGPTAALPVLSTALVIIAFVGAPVRAVPHLTNRGAVYVGEVSYTLYLWHWPVIVLLTAVMAEGLTYNLAVIVITAVLTVATFHLYENRIRRSNWLEEPTGYQPRTRIPRPTPAVWAFIGVLIAAGSLFGALLTETANNQSSTSQANQKLVVTDAGPEAGMNPGTADDDPCFGAAALATPGCALRDPAKELTPDVDRFTDDTQGAYECYRQKGRALSTCTYGYTGPDAKRLAIVGDSHAAMLLPGLAQHLNDNKWNLTTFVGYGCQWALRESGDCDRTVMPEVQKRLLAEKYDLVITTATRTTRSANEYAATWRPVVEGGSRVLVVGDNPSVSEETLSCVTRVSIGRDNSGECATPRSVALAEPDPLLAAAALVPGVRVLDMTDSFCEGDRCPAVIGDVIVYRDTAGHMTATYSQTLSPQLVTAVRDALG</sequence>
<dbReference type="InterPro" id="IPR002656">
    <property type="entry name" value="Acyl_transf_3_dom"/>
</dbReference>
<dbReference type="InterPro" id="IPR050879">
    <property type="entry name" value="Acyltransferase_3"/>
</dbReference>
<accession>A0A166XZF2</accession>
<protein>
    <submittedName>
        <fullName evidence="5">O-acetyltransferase domain protein</fullName>
    </submittedName>
</protein>
<feature type="transmembrane region" description="Helical" evidence="2">
    <location>
        <begin position="195"/>
        <end position="217"/>
    </location>
</feature>
<keyword evidence="2" id="KW-0812">Transmembrane</keyword>
<feature type="transmembrane region" description="Helical" evidence="2">
    <location>
        <begin position="50"/>
        <end position="70"/>
    </location>
</feature>
<keyword evidence="2" id="KW-1133">Transmembrane helix</keyword>
<proteinExistence type="predicted"/>
<feature type="transmembrane region" description="Helical" evidence="2">
    <location>
        <begin position="392"/>
        <end position="411"/>
    </location>
</feature>
<dbReference type="Pfam" id="PF01757">
    <property type="entry name" value="Acyl_transf_3"/>
    <property type="match status" value="1"/>
</dbReference>
<dbReference type="PANTHER" id="PTHR23028:SF53">
    <property type="entry name" value="ACYL_TRANSF_3 DOMAIN-CONTAINING PROTEIN"/>
    <property type="match status" value="1"/>
</dbReference>
<evidence type="ECO:0000313" key="5">
    <source>
        <dbReference type="EMBL" id="ANA85238.1"/>
    </source>
</evidence>
<dbReference type="Pfam" id="PF19040">
    <property type="entry name" value="SGNH"/>
    <property type="match status" value="1"/>
</dbReference>
<dbReference type="RefSeq" id="YP_009276557.1">
    <property type="nucleotide sequence ID" value="NC_030942.1"/>
</dbReference>
<dbReference type="GO" id="GO:0016747">
    <property type="term" value="F:acyltransferase activity, transferring groups other than amino-acyl groups"/>
    <property type="evidence" value="ECO:0007669"/>
    <property type="project" value="InterPro"/>
</dbReference>
<keyword evidence="2" id="KW-0472">Membrane</keyword>
<feature type="domain" description="Acyltransferase 3" evidence="3">
    <location>
        <begin position="26"/>
        <end position="359"/>
    </location>
</feature>
<evidence type="ECO:0000256" key="2">
    <source>
        <dbReference type="SAM" id="Phobius"/>
    </source>
</evidence>
<dbReference type="PANTHER" id="PTHR23028">
    <property type="entry name" value="ACETYLTRANSFERASE"/>
    <property type="match status" value="1"/>
</dbReference>
<feature type="domain" description="SGNH" evidence="4">
    <location>
        <begin position="486"/>
        <end position="699"/>
    </location>
</feature>
<dbReference type="EMBL" id="KU998233">
    <property type="protein sequence ID" value="ANA85238.1"/>
    <property type="molecule type" value="Genomic_DNA"/>
</dbReference>
<dbReference type="Proteomes" id="UP000202279">
    <property type="component" value="Segment"/>
</dbReference>
<organism evidence="5 6">
    <name type="scientific">Gordonia phage BritBrat</name>
    <dbReference type="NCBI Taxonomy" id="1838064"/>
    <lineage>
        <taxon>Viruses</taxon>
        <taxon>Duplodnaviria</taxon>
        <taxon>Heunggongvirae</taxon>
        <taxon>Uroviricota</taxon>
        <taxon>Caudoviricetes</taxon>
        <taxon>Britbratvirus</taxon>
        <taxon>Britbratvirus britbrat</taxon>
    </lineage>
</organism>
<feature type="transmembrane region" description="Helical" evidence="2">
    <location>
        <begin position="257"/>
        <end position="278"/>
    </location>
</feature>
<dbReference type="KEGG" id="vg:28802875"/>
<name>A0A166XZF2_9CAUD</name>
<feature type="transmembrane region" description="Helical" evidence="2">
    <location>
        <begin position="165"/>
        <end position="183"/>
    </location>
</feature>
<evidence type="ECO:0000259" key="4">
    <source>
        <dbReference type="Pfam" id="PF19040"/>
    </source>
</evidence>
<gene>
    <name evidence="5" type="primary">30</name>
    <name evidence="5" type="ORF">PBI_BRITBRAT_30</name>
</gene>
<feature type="transmembrane region" description="Helical" evidence="2">
    <location>
        <begin position="345"/>
        <end position="364"/>
    </location>
</feature>
<feature type="transmembrane region" description="Helical" evidence="2">
    <location>
        <begin position="284"/>
        <end position="303"/>
    </location>
</feature>
<feature type="transmembrane region" description="Helical" evidence="2">
    <location>
        <begin position="91"/>
        <end position="111"/>
    </location>
</feature>
<evidence type="ECO:0000256" key="1">
    <source>
        <dbReference type="SAM" id="MobiDB-lite"/>
    </source>
</evidence>
<dbReference type="InterPro" id="IPR043968">
    <property type="entry name" value="SGNH"/>
</dbReference>
<keyword evidence="6" id="KW-1185">Reference proteome</keyword>
<dbReference type="OrthoDB" id="16081at10239"/>